<dbReference type="SUPFAM" id="SSF46689">
    <property type="entry name" value="Homeodomain-like"/>
    <property type="match status" value="1"/>
</dbReference>
<dbReference type="InterPro" id="IPR037923">
    <property type="entry name" value="HTH-like"/>
</dbReference>
<dbReference type="GO" id="GO:0043565">
    <property type="term" value="F:sequence-specific DNA binding"/>
    <property type="evidence" value="ECO:0007669"/>
    <property type="project" value="InterPro"/>
</dbReference>
<protein>
    <submittedName>
        <fullName evidence="5">AraC family transcriptional regulator</fullName>
    </submittedName>
</protein>
<evidence type="ECO:0000259" key="4">
    <source>
        <dbReference type="PROSITE" id="PS01124"/>
    </source>
</evidence>
<dbReference type="AlphaFoldDB" id="A0A2T6C6Q6"/>
<evidence type="ECO:0000256" key="3">
    <source>
        <dbReference type="ARBA" id="ARBA00023163"/>
    </source>
</evidence>
<accession>A0A2T6C6Q6</accession>
<dbReference type="InterPro" id="IPR018060">
    <property type="entry name" value="HTH_AraC"/>
</dbReference>
<comment type="caution">
    <text evidence="5">The sequence shown here is derived from an EMBL/GenBank/DDBJ whole genome shotgun (WGS) entry which is preliminary data.</text>
</comment>
<evidence type="ECO:0000256" key="1">
    <source>
        <dbReference type="ARBA" id="ARBA00023015"/>
    </source>
</evidence>
<evidence type="ECO:0000256" key="2">
    <source>
        <dbReference type="ARBA" id="ARBA00023125"/>
    </source>
</evidence>
<dbReference type="RefSeq" id="WP_108113596.1">
    <property type="nucleotide sequence ID" value="NZ_QBKT01000001.1"/>
</dbReference>
<dbReference type="SMART" id="SM00342">
    <property type="entry name" value="HTH_ARAC"/>
    <property type="match status" value="1"/>
</dbReference>
<organism evidence="5 6">
    <name type="scientific">Kordia periserrulae</name>
    <dbReference type="NCBI Taxonomy" id="701523"/>
    <lineage>
        <taxon>Bacteria</taxon>
        <taxon>Pseudomonadati</taxon>
        <taxon>Bacteroidota</taxon>
        <taxon>Flavobacteriia</taxon>
        <taxon>Flavobacteriales</taxon>
        <taxon>Flavobacteriaceae</taxon>
        <taxon>Kordia</taxon>
    </lineage>
</organism>
<keyword evidence="2" id="KW-0238">DNA-binding</keyword>
<keyword evidence="1" id="KW-0805">Transcription regulation</keyword>
<name>A0A2T6C6Q6_9FLAO</name>
<evidence type="ECO:0000313" key="6">
    <source>
        <dbReference type="Proteomes" id="UP000244090"/>
    </source>
</evidence>
<dbReference type="Pfam" id="PF12833">
    <property type="entry name" value="HTH_18"/>
    <property type="match status" value="1"/>
</dbReference>
<dbReference type="Gene3D" id="1.10.10.60">
    <property type="entry name" value="Homeodomain-like"/>
    <property type="match status" value="1"/>
</dbReference>
<gene>
    <name evidence="5" type="ORF">C8N46_101610</name>
</gene>
<evidence type="ECO:0000313" key="5">
    <source>
        <dbReference type="EMBL" id="PTX64000.1"/>
    </source>
</evidence>
<keyword evidence="6" id="KW-1185">Reference proteome</keyword>
<reference evidence="5 6" key="1">
    <citation type="submission" date="2018-04" db="EMBL/GenBank/DDBJ databases">
        <title>Genomic Encyclopedia of Archaeal and Bacterial Type Strains, Phase II (KMG-II): from individual species to whole genera.</title>
        <authorList>
            <person name="Goeker M."/>
        </authorList>
    </citation>
    <scope>NUCLEOTIDE SEQUENCE [LARGE SCALE GENOMIC DNA]</scope>
    <source>
        <strain evidence="5 6">DSM 25731</strain>
    </source>
</reference>
<dbReference type="Proteomes" id="UP000244090">
    <property type="component" value="Unassembled WGS sequence"/>
</dbReference>
<dbReference type="OrthoDB" id="2666928at2"/>
<proteinExistence type="predicted"/>
<dbReference type="SUPFAM" id="SSF51215">
    <property type="entry name" value="Regulatory protein AraC"/>
    <property type="match status" value="1"/>
</dbReference>
<dbReference type="EMBL" id="QBKT01000001">
    <property type="protein sequence ID" value="PTX64000.1"/>
    <property type="molecule type" value="Genomic_DNA"/>
</dbReference>
<feature type="domain" description="HTH araC/xylS-type" evidence="4">
    <location>
        <begin position="180"/>
        <end position="278"/>
    </location>
</feature>
<dbReference type="PANTHER" id="PTHR43280">
    <property type="entry name" value="ARAC-FAMILY TRANSCRIPTIONAL REGULATOR"/>
    <property type="match status" value="1"/>
</dbReference>
<dbReference type="PANTHER" id="PTHR43280:SF32">
    <property type="entry name" value="TRANSCRIPTIONAL REGULATORY PROTEIN"/>
    <property type="match status" value="1"/>
</dbReference>
<dbReference type="InterPro" id="IPR009057">
    <property type="entry name" value="Homeodomain-like_sf"/>
</dbReference>
<sequence>MAVQDITTYSYQNTFSLSVVQFEKACVVNQPEQVDAYTIYWIKEGKGTYFIDFEEYTFDGTIIFFLSPGQVFTVSSEAIKEAYKLSFQRDFYCIQTHDQEISCNGVLFNNLYDSPYVIPKSKDVQRLQFLLADLREEFNHENSGQYDMLQSYLKQFIIHSVRLKKDDFVVKSATETQLYKDFSVLVEQNFRKMHSVSAYAARLGISPKSISKHFQKLGTITPSDFIKNRIILEAKRQLLYSEQSVKEIAFDLGFNDPAYFTRFFTKAMQKSPLSFKAEFGK</sequence>
<dbReference type="GO" id="GO:0003700">
    <property type="term" value="F:DNA-binding transcription factor activity"/>
    <property type="evidence" value="ECO:0007669"/>
    <property type="project" value="InterPro"/>
</dbReference>
<keyword evidence="3" id="KW-0804">Transcription</keyword>
<dbReference type="PROSITE" id="PS01124">
    <property type="entry name" value="HTH_ARAC_FAMILY_2"/>
    <property type="match status" value="1"/>
</dbReference>